<proteinExistence type="predicted"/>
<evidence type="ECO:0000256" key="3">
    <source>
        <dbReference type="ARBA" id="ARBA00022989"/>
    </source>
</evidence>
<dbReference type="InterPro" id="IPR000515">
    <property type="entry name" value="MetI-like"/>
</dbReference>
<feature type="domain" description="ABC transmembrane type-1" evidence="6">
    <location>
        <begin position="1"/>
        <end position="63"/>
    </location>
</feature>
<evidence type="ECO:0000313" key="7">
    <source>
        <dbReference type="EMBL" id="GCE22013.1"/>
    </source>
</evidence>
<dbReference type="AlphaFoldDB" id="A0A402ASJ4"/>
<keyword evidence="4 5" id="KW-0472">Membrane</keyword>
<evidence type="ECO:0000256" key="5">
    <source>
        <dbReference type="SAM" id="Phobius"/>
    </source>
</evidence>
<dbReference type="EMBL" id="BIFS01000002">
    <property type="protein sequence ID" value="GCE22013.1"/>
    <property type="molecule type" value="Genomic_DNA"/>
</dbReference>
<evidence type="ECO:0000259" key="6">
    <source>
        <dbReference type="Pfam" id="PF00528"/>
    </source>
</evidence>
<organism evidence="7 8">
    <name type="scientific">Dictyobacter kobayashii</name>
    <dbReference type="NCBI Taxonomy" id="2014872"/>
    <lineage>
        <taxon>Bacteria</taxon>
        <taxon>Bacillati</taxon>
        <taxon>Chloroflexota</taxon>
        <taxon>Ktedonobacteria</taxon>
        <taxon>Ktedonobacterales</taxon>
        <taxon>Dictyobacteraceae</taxon>
        <taxon>Dictyobacter</taxon>
    </lineage>
</organism>
<comment type="caution">
    <text evidence="7">The sequence shown here is derived from an EMBL/GenBank/DDBJ whole genome shotgun (WGS) entry which is preliminary data.</text>
</comment>
<feature type="transmembrane region" description="Helical" evidence="5">
    <location>
        <begin position="35"/>
        <end position="57"/>
    </location>
</feature>
<evidence type="ECO:0000256" key="1">
    <source>
        <dbReference type="ARBA" id="ARBA00004141"/>
    </source>
</evidence>
<sequence>MGGVVIVEEIFDYPGMGRLFFEAVGNRDYPLMQTILLFTIVGMLLANLLADFVVGWLDPRVRKGDAKWICKITNAQRRWRKKGLLPRWASML</sequence>
<name>A0A402ASJ4_9CHLR</name>
<dbReference type="PANTHER" id="PTHR43376:SF1">
    <property type="entry name" value="OLIGOPEPTIDE TRANSPORT SYSTEM PERMEASE PROTEIN"/>
    <property type="match status" value="1"/>
</dbReference>
<evidence type="ECO:0000313" key="8">
    <source>
        <dbReference type="Proteomes" id="UP000287188"/>
    </source>
</evidence>
<dbReference type="Proteomes" id="UP000287188">
    <property type="component" value="Unassembled WGS sequence"/>
</dbReference>
<reference evidence="8" key="1">
    <citation type="submission" date="2018-12" db="EMBL/GenBank/DDBJ databases">
        <title>Tengunoibacter tsumagoiensis gen. nov., sp. nov., Dictyobacter kobayashii sp. nov., D. alpinus sp. nov., and D. joshuensis sp. nov. and description of Dictyobacteraceae fam. nov. within the order Ktedonobacterales isolated from Tengu-no-mugimeshi.</title>
        <authorList>
            <person name="Wang C.M."/>
            <person name="Zheng Y."/>
            <person name="Sakai Y."/>
            <person name="Toyoda A."/>
            <person name="Minakuchi Y."/>
            <person name="Abe K."/>
            <person name="Yokota A."/>
            <person name="Yabe S."/>
        </authorList>
    </citation>
    <scope>NUCLEOTIDE SEQUENCE [LARGE SCALE GENOMIC DNA]</scope>
    <source>
        <strain evidence="8">Uno11</strain>
    </source>
</reference>
<keyword evidence="8" id="KW-1185">Reference proteome</keyword>
<accession>A0A402ASJ4</accession>
<dbReference type="Pfam" id="PF00528">
    <property type="entry name" value="BPD_transp_1"/>
    <property type="match status" value="1"/>
</dbReference>
<comment type="subcellular location">
    <subcellularLocation>
        <location evidence="1">Membrane</location>
        <topology evidence="1">Multi-pass membrane protein</topology>
    </subcellularLocation>
</comment>
<dbReference type="GO" id="GO:0016020">
    <property type="term" value="C:membrane"/>
    <property type="evidence" value="ECO:0007669"/>
    <property type="project" value="UniProtKB-SubCell"/>
</dbReference>
<keyword evidence="2 5" id="KW-0812">Transmembrane</keyword>
<keyword evidence="3 5" id="KW-1133">Transmembrane helix</keyword>
<evidence type="ECO:0000256" key="4">
    <source>
        <dbReference type="ARBA" id="ARBA00023136"/>
    </source>
</evidence>
<evidence type="ECO:0000256" key="2">
    <source>
        <dbReference type="ARBA" id="ARBA00022692"/>
    </source>
</evidence>
<protein>
    <recommendedName>
        <fullName evidence="6">ABC transmembrane type-1 domain-containing protein</fullName>
    </recommendedName>
</protein>
<dbReference type="GO" id="GO:0055085">
    <property type="term" value="P:transmembrane transport"/>
    <property type="evidence" value="ECO:0007669"/>
    <property type="project" value="InterPro"/>
</dbReference>
<gene>
    <name evidence="7" type="ORF">KDK_58130</name>
</gene>
<dbReference type="PANTHER" id="PTHR43376">
    <property type="entry name" value="OLIGOPEPTIDE TRANSPORT SYSTEM PERMEASE PROTEIN"/>
    <property type="match status" value="1"/>
</dbReference>